<reference evidence="3" key="1">
    <citation type="submission" date="2016-10" db="EMBL/GenBank/DDBJ databases">
        <authorList>
            <person name="Varghese N."/>
            <person name="Submissions S."/>
        </authorList>
    </citation>
    <scope>NUCLEOTIDE SEQUENCE [LARGE SCALE GENOMIC DNA]</scope>
    <source>
        <strain evidence="3">DSM 8987</strain>
    </source>
</reference>
<dbReference type="SUPFAM" id="SSF56935">
    <property type="entry name" value="Porins"/>
    <property type="match status" value="1"/>
</dbReference>
<dbReference type="EMBL" id="FNAQ01000012">
    <property type="protein sequence ID" value="SDE46912.1"/>
    <property type="molecule type" value="Genomic_DNA"/>
</dbReference>
<dbReference type="Pfam" id="PF07396">
    <property type="entry name" value="Porin_O_P"/>
    <property type="match status" value="1"/>
</dbReference>
<keyword evidence="3" id="KW-1185">Reference proteome</keyword>
<feature type="signal peptide" evidence="1">
    <location>
        <begin position="1"/>
        <end position="22"/>
    </location>
</feature>
<dbReference type="RefSeq" id="WP_281241639.1">
    <property type="nucleotide sequence ID" value="NZ_CALFZY010000003.1"/>
</dbReference>
<evidence type="ECO:0000313" key="2">
    <source>
        <dbReference type="EMBL" id="SDE46912.1"/>
    </source>
</evidence>
<protein>
    <submittedName>
        <fullName evidence="2">Short chain amide porin</fullName>
    </submittedName>
</protein>
<gene>
    <name evidence="2" type="ORF">SAMN05661003_11238</name>
</gene>
<dbReference type="InterPro" id="IPR010870">
    <property type="entry name" value="Porin_O/P"/>
</dbReference>
<name>A0A1G7D5R7_9BACT</name>
<organism evidence="2 3">
    <name type="scientific">Desulfuromonas thiophila</name>
    <dbReference type="NCBI Taxonomy" id="57664"/>
    <lineage>
        <taxon>Bacteria</taxon>
        <taxon>Pseudomonadati</taxon>
        <taxon>Thermodesulfobacteriota</taxon>
        <taxon>Desulfuromonadia</taxon>
        <taxon>Desulfuromonadales</taxon>
        <taxon>Desulfuromonadaceae</taxon>
        <taxon>Desulfuromonas</taxon>
    </lineage>
</organism>
<evidence type="ECO:0000313" key="3">
    <source>
        <dbReference type="Proteomes" id="UP000243205"/>
    </source>
</evidence>
<feature type="chain" id="PRO_5017232221" evidence="1">
    <location>
        <begin position="23"/>
        <end position="388"/>
    </location>
</feature>
<dbReference type="InterPro" id="IPR023614">
    <property type="entry name" value="Porin_dom_sf"/>
</dbReference>
<accession>A0A1G7D5R7</accession>
<proteinExistence type="predicted"/>
<dbReference type="NCBIfam" id="NF040900">
    <property type="entry name" value="porin_ExtI"/>
    <property type="match status" value="1"/>
</dbReference>
<keyword evidence="1" id="KW-0732">Signal</keyword>
<dbReference type="Gene3D" id="2.40.160.10">
    <property type="entry name" value="Porin"/>
    <property type="match status" value="1"/>
</dbReference>
<dbReference type="AlphaFoldDB" id="A0A1G7D5R7"/>
<sequence>MKLGKLLTACAGLVLMASSAVAGPVWTFGPEDQGLLKLEYFGQFQLTHRDMGAGPDDDDTMEFNFRRNRLALIGAYDKLGFYFQTEYTEDVNIDNFNVDDGDESEFRVLDAQFRYKFSDAAELRLGKFKYNFTRENLEACEIPLNLDRSLFIRAPFVGTRDKGVALWGNLFDDVFQYRIDVMNGRNDSSSAPDSNFRYTGRAHLTFLDKETGYGYRGTYMGNKKVITLGAAYQYEADVAYANEALEAGAVDYKAWTVDFFVEYPFDGIGTFTFSTAYVDYDLDEAYKGATPTSSTLGVNGEKNGGYMKAGYMLPNFPLQFFVRAENWSFAEWDGVYDQEVDWLGGGFNYYFRGQDLKLTVEYATVEFDTESRECQDFDTLTAQLQVIF</sequence>
<dbReference type="STRING" id="57664.SAMN05661003_11238"/>
<dbReference type="Proteomes" id="UP000243205">
    <property type="component" value="Unassembled WGS sequence"/>
</dbReference>
<evidence type="ECO:0000256" key="1">
    <source>
        <dbReference type="SAM" id="SignalP"/>
    </source>
</evidence>